<dbReference type="InterPro" id="IPR002156">
    <property type="entry name" value="RNaseH_domain"/>
</dbReference>
<dbReference type="PANTHER" id="PTHR47074">
    <property type="entry name" value="BNAC02G40300D PROTEIN"/>
    <property type="match status" value="1"/>
</dbReference>
<gene>
    <name evidence="3" type="ORF">BRAA09T42252Z</name>
    <name evidence="2" type="ORF">BRAPAZ1V2_A09P81960.2</name>
</gene>
<dbReference type="PANTHER" id="PTHR47074:SF11">
    <property type="entry name" value="REVERSE TRANSCRIPTASE-LIKE PROTEIN"/>
    <property type="match status" value="1"/>
</dbReference>
<dbReference type="SUPFAM" id="SSF53098">
    <property type="entry name" value="Ribonuclease H-like"/>
    <property type="match status" value="1"/>
</dbReference>
<dbReference type="InterPro" id="IPR052929">
    <property type="entry name" value="RNase_H-like_EbsB-rel"/>
</dbReference>
<evidence type="ECO:0000259" key="1">
    <source>
        <dbReference type="Pfam" id="PF13456"/>
    </source>
</evidence>
<proteinExistence type="predicted"/>
<dbReference type="GO" id="GO:0003676">
    <property type="term" value="F:nucleic acid binding"/>
    <property type="evidence" value="ECO:0007669"/>
    <property type="project" value="InterPro"/>
</dbReference>
<dbReference type="Proteomes" id="UP000694005">
    <property type="component" value="Chromosome A09"/>
</dbReference>
<feature type="domain" description="RNase H type-1" evidence="1">
    <location>
        <begin position="3"/>
        <end position="75"/>
    </location>
</feature>
<reference evidence="3" key="1">
    <citation type="submission" date="2018-11" db="EMBL/GenBank/DDBJ databases">
        <authorList>
            <consortium name="Genoscope - CEA"/>
            <person name="William W."/>
        </authorList>
    </citation>
    <scope>NUCLEOTIDE SEQUENCE</scope>
</reference>
<dbReference type="Pfam" id="PF13456">
    <property type="entry name" value="RVT_3"/>
    <property type="match status" value="1"/>
</dbReference>
<dbReference type="Gramene" id="A09p81960.2_BraZ1">
    <property type="protein sequence ID" value="A09p81960.2_BraZ1.CDS.1"/>
    <property type="gene ID" value="A09g81960.2_BraZ1"/>
</dbReference>
<dbReference type="InterPro" id="IPR036397">
    <property type="entry name" value="RNaseH_sf"/>
</dbReference>
<dbReference type="InterPro" id="IPR012337">
    <property type="entry name" value="RNaseH-like_sf"/>
</dbReference>
<evidence type="ECO:0000313" key="3">
    <source>
        <dbReference type="EMBL" id="VDC64641.1"/>
    </source>
</evidence>
<organism evidence="3">
    <name type="scientific">Brassica campestris</name>
    <name type="common">Field mustard</name>
    <dbReference type="NCBI Taxonomy" id="3711"/>
    <lineage>
        <taxon>Eukaryota</taxon>
        <taxon>Viridiplantae</taxon>
        <taxon>Streptophyta</taxon>
        <taxon>Embryophyta</taxon>
        <taxon>Tracheophyta</taxon>
        <taxon>Spermatophyta</taxon>
        <taxon>Magnoliopsida</taxon>
        <taxon>eudicotyledons</taxon>
        <taxon>Gunneridae</taxon>
        <taxon>Pentapetalae</taxon>
        <taxon>rosids</taxon>
        <taxon>malvids</taxon>
        <taxon>Brassicales</taxon>
        <taxon>Brassicaceae</taxon>
        <taxon>Brassiceae</taxon>
        <taxon>Brassica</taxon>
    </lineage>
</organism>
<dbReference type="GO" id="GO:0004523">
    <property type="term" value="F:RNA-DNA hybrid ribonuclease activity"/>
    <property type="evidence" value="ECO:0007669"/>
    <property type="project" value="InterPro"/>
</dbReference>
<protein>
    <recommendedName>
        <fullName evidence="1">RNase H type-1 domain-containing protein</fullName>
    </recommendedName>
</protein>
<name>A0A3P5YV75_BRACM</name>
<dbReference type="AlphaFoldDB" id="A0A3P5YV75"/>
<dbReference type="EMBL" id="LR031568">
    <property type="protein sequence ID" value="VDC64641.1"/>
    <property type="molecule type" value="Genomic_DNA"/>
</dbReference>
<evidence type="ECO:0000313" key="2">
    <source>
        <dbReference type="EMBL" id="CAG7867729.1"/>
    </source>
</evidence>
<sequence>MREALTKCKELGIKRILCKSDSSQLVSSINSGVSNPELYGIISDVMDLSFHFDVISFMWISREKNKAADNVAKLCLVGVEAFMAVPN</sequence>
<dbReference type="EMBL" id="LS974625">
    <property type="protein sequence ID" value="CAG7867729.1"/>
    <property type="molecule type" value="Genomic_DNA"/>
</dbReference>
<accession>A0A3P5YV75</accession>
<dbReference type="Gene3D" id="3.30.420.10">
    <property type="entry name" value="Ribonuclease H-like superfamily/Ribonuclease H"/>
    <property type="match status" value="1"/>
</dbReference>